<protein>
    <submittedName>
        <fullName evidence="2">Uncharacterized protein</fullName>
    </submittedName>
</protein>
<gene>
    <name evidence="2" type="ORF">CLUP02_08244</name>
</gene>
<sequence length="148" mass="16641">MDHFHRNPRDLGNVLPRGSVPHTQSSTASAPDLRPANLGSCIHTNLQNGSHHTAIHALFLRGASNSGSFQLQHAIATPARHHNPPNMAPSWWFPFLVPSGTRRTTTVFKTLRRTSKENQKHDMTQLLKNARACRFLTQSEHVWTVKQD</sequence>
<dbReference type="AlphaFoldDB" id="A0A9Q8SSG7"/>
<dbReference type="KEGG" id="clup:CLUP02_08244"/>
<dbReference type="EMBL" id="CP019476">
    <property type="protein sequence ID" value="UQC82754.1"/>
    <property type="molecule type" value="Genomic_DNA"/>
</dbReference>
<proteinExistence type="predicted"/>
<dbReference type="RefSeq" id="XP_049144377.1">
    <property type="nucleotide sequence ID" value="XM_049287234.1"/>
</dbReference>
<keyword evidence="3" id="KW-1185">Reference proteome</keyword>
<organism evidence="2 3">
    <name type="scientific">Colletotrichum lupini</name>
    <dbReference type="NCBI Taxonomy" id="145971"/>
    <lineage>
        <taxon>Eukaryota</taxon>
        <taxon>Fungi</taxon>
        <taxon>Dikarya</taxon>
        <taxon>Ascomycota</taxon>
        <taxon>Pezizomycotina</taxon>
        <taxon>Sordariomycetes</taxon>
        <taxon>Hypocreomycetidae</taxon>
        <taxon>Glomerellales</taxon>
        <taxon>Glomerellaceae</taxon>
        <taxon>Colletotrichum</taxon>
        <taxon>Colletotrichum acutatum species complex</taxon>
    </lineage>
</organism>
<evidence type="ECO:0000256" key="1">
    <source>
        <dbReference type="SAM" id="MobiDB-lite"/>
    </source>
</evidence>
<evidence type="ECO:0000313" key="3">
    <source>
        <dbReference type="Proteomes" id="UP000830671"/>
    </source>
</evidence>
<name>A0A9Q8SSG7_9PEZI</name>
<feature type="region of interest" description="Disordered" evidence="1">
    <location>
        <begin position="1"/>
        <end position="33"/>
    </location>
</feature>
<accession>A0A9Q8SSG7</accession>
<evidence type="ECO:0000313" key="2">
    <source>
        <dbReference type="EMBL" id="UQC82754.1"/>
    </source>
</evidence>
<dbReference type="Proteomes" id="UP000830671">
    <property type="component" value="Chromosome 4"/>
</dbReference>
<dbReference type="GeneID" id="73342244"/>
<reference evidence="2" key="1">
    <citation type="journal article" date="2021" name="Mol. Plant Microbe Interact.">
        <title>Complete Genome Sequence of the Plant-Pathogenic Fungus Colletotrichum lupini.</title>
        <authorList>
            <person name="Baroncelli R."/>
            <person name="Pensec F."/>
            <person name="Da Lio D."/>
            <person name="Boufleur T."/>
            <person name="Vicente I."/>
            <person name="Sarrocco S."/>
            <person name="Picot A."/>
            <person name="Baraldi E."/>
            <person name="Sukno S."/>
            <person name="Thon M."/>
            <person name="Le Floch G."/>
        </authorList>
    </citation>
    <scope>NUCLEOTIDE SEQUENCE</scope>
    <source>
        <strain evidence="2">IMI 504893</strain>
    </source>
</reference>